<accession>A0A177V200</accession>
<gene>
    <name evidence="3" type="ORF">A4X03_0g3549</name>
    <name evidence="2" type="ORF">JKIAZH3_G3885</name>
</gene>
<name>A0A177V200_9BASI</name>
<evidence type="ECO:0000313" key="3">
    <source>
        <dbReference type="EMBL" id="KAE8261094.1"/>
    </source>
</evidence>
<feature type="region of interest" description="Disordered" evidence="1">
    <location>
        <begin position="1"/>
        <end position="20"/>
    </location>
</feature>
<feature type="compositionally biased region" description="Basic and acidic residues" evidence="1">
    <location>
        <begin position="513"/>
        <end position="534"/>
    </location>
</feature>
<feature type="region of interest" description="Disordered" evidence="1">
    <location>
        <begin position="775"/>
        <end position="834"/>
    </location>
</feature>
<feature type="compositionally biased region" description="Low complexity" evidence="1">
    <location>
        <begin position="781"/>
        <end position="801"/>
    </location>
</feature>
<dbReference type="EMBL" id="CAJHJG010003372">
    <property type="protein sequence ID" value="CAD6930680.1"/>
    <property type="molecule type" value="Genomic_DNA"/>
</dbReference>
<evidence type="ECO:0000313" key="4">
    <source>
        <dbReference type="Proteomes" id="UP000077671"/>
    </source>
</evidence>
<feature type="region of interest" description="Disordered" evidence="1">
    <location>
        <begin position="44"/>
        <end position="64"/>
    </location>
</feature>
<dbReference type="AlphaFoldDB" id="A0A177V200"/>
<dbReference type="Proteomes" id="UP000836402">
    <property type="component" value="Unassembled WGS sequence"/>
</dbReference>
<evidence type="ECO:0000256" key="1">
    <source>
        <dbReference type="SAM" id="MobiDB-lite"/>
    </source>
</evidence>
<organism evidence="3 4">
    <name type="scientific">Tilletia caries</name>
    <name type="common">wheat bunt fungus</name>
    <dbReference type="NCBI Taxonomy" id="13290"/>
    <lineage>
        <taxon>Eukaryota</taxon>
        <taxon>Fungi</taxon>
        <taxon>Dikarya</taxon>
        <taxon>Basidiomycota</taxon>
        <taxon>Ustilaginomycotina</taxon>
        <taxon>Exobasidiomycetes</taxon>
        <taxon>Tilletiales</taxon>
        <taxon>Tilletiaceae</taxon>
        <taxon>Tilletia</taxon>
    </lineage>
</organism>
<keyword evidence="5" id="KW-1185">Reference proteome</keyword>
<reference evidence="3" key="1">
    <citation type="submission" date="2016-04" db="EMBL/GenBank/DDBJ databases">
        <authorList>
            <person name="Nguyen H.D."/>
            <person name="Kesanakurti P."/>
            <person name="Cullis J."/>
            <person name="Levesque C.A."/>
            <person name="Hambleton S."/>
        </authorList>
    </citation>
    <scope>NUCLEOTIDE SEQUENCE</scope>
    <source>
        <strain evidence="3">DAOMC 238032</strain>
    </source>
</reference>
<comment type="caution">
    <text evidence="3">The sequence shown here is derived from an EMBL/GenBank/DDBJ whole genome shotgun (WGS) entry which is preliminary data.</text>
</comment>
<evidence type="ECO:0000313" key="2">
    <source>
        <dbReference type="EMBL" id="CAD6930680.1"/>
    </source>
</evidence>
<feature type="compositionally biased region" description="Polar residues" evidence="1">
    <location>
        <begin position="155"/>
        <end position="164"/>
    </location>
</feature>
<protein>
    <submittedName>
        <fullName evidence="3">Uncharacterized protein</fullName>
    </submittedName>
</protein>
<sequence>MPTKTTSPPPIISKRTVNNHPYQVQIPARASSATHLPSIAQLHQDSDELEEELEQQAGPLLSNNRRRVSFDLNAILLPRHPHSHHGHRQDEHQDDDDSDDSDSKEADEVPPPRTSSLPQRQLLASQSSPDLLTFASPRARLNSTPSPRRPFFGIASSSSSNNNKPRIMAPNFLRAPLPAKAKVARKNAIAQKHAAALELMLCGSSAPNQLVTAVETTSSTPTHDHSHQMTEPPAPKQPTKPKHARRWSLFPRLSAHKTESEGTESKNGSTSDVSDIHASPQLRSVSPTHSDTASTDAHLNRTPTPTTPHLKLKDRLPLFRRVVSSPQKPAASTAQETPPQLTPKQIRTLKAALMDVDLANGIIGELRARSIDPLHALLTPSQISDVASTTETSPMQTEGITTQVKPRCVLGPLLPPIEFALASLPEHHGAGAIIAKHERGTSAGGSRDDSALPDHVQPLDQADAEGPGAGAEGGEEDGSSASGPGPMRSAARRSLAQILSKVRPKTASSVPEKSLEEKSAQLQEKEPEKEKVDTKKHLEAEVAVVLGAAATAAAVVSLAAAAPSKTATARTSTIQEEEEEEEEAEVAVAGLSIGGGIENLLSIQPPKVWGMSPISLVMSPEQTIVSQMVASSGTFDVLADLSSAAALSPTAATYAEGDIPAGLGFPTDRLSFLLHWWGYEVLLPPIAISHLSTAQSISSAFLSFLSTMAISASLPEMLPFIKYISMWVELEFRAVREQDARGGGRGVVLAATWVMPMALVPRAWDYPVAPPALSPSPLPAPADQQPAPASSNSISPSGSASKELRNRMDGPPVPSKDMLRFQSGPALPALPVGL</sequence>
<dbReference type="Proteomes" id="UP000077671">
    <property type="component" value="Unassembled WGS sequence"/>
</dbReference>
<reference evidence="2" key="3">
    <citation type="submission" date="2020-10" db="EMBL/GenBank/DDBJ databases">
        <authorList>
            <person name="Sedaghatjoo S."/>
        </authorList>
    </citation>
    <scope>NUCLEOTIDE SEQUENCE</scope>
    <source>
        <strain evidence="2">AZH3</strain>
    </source>
</reference>
<reference evidence="3" key="2">
    <citation type="journal article" date="2019" name="IMA Fungus">
        <title>Genome sequencing and comparison of five Tilletia species to identify candidate genes for the detection of regulated species infecting wheat.</title>
        <authorList>
            <person name="Nguyen H.D.T."/>
            <person name="Sultana T."/>
            <person name="Kesanakurti P."/>
            <person name="Hambleton S."/>
        </authorList>
    </citation>
    <scope>NUCLEOTIDE SEQUENCE</scope>
    <source>
        <strain evidence="3">DAOMC 238032</strain>
    </source>
</reference>
<feature type="region of interest" description="Disordered" evidence="1">
    <location>
        <begin position="214"/>
        <end position="310"/>
    </location>
</feature>
<feature type="region of interest" description="Disordered" evidence="1">
    <location>
        <begin position="439"/>
        <end position="534"/>
    </location>
</feature>
<dbReference type="EMBL" id="LWDD02000415">
    <property type="protein sequence ID" value="KAE8261094.1"/>
    <property type="molecule type" value="Genomic_DNA"/>
</dbReference>
<proteinExistence type="predicted"/>
<feature type="region of interest" description="Disordered" evidence="1">
    <location>
        <begin position="138"/>
        <end position="165"/>
    </location>
</feature>
<feature type="region of interest" description="Disordered" evidence="1">
    <location>
        <begin position="79"/>
        <end position="121"/>
    </location>
</feature>
<evidence type="ECO:0000313" key="5">
    <source>
        <dbReference type="Proteomes" id="UP000836402"/>
    </source>
</evidence>
<feature type="compositionally biased region" description="Polar residues" evidence="1">
    <location>
        <begin position="281"/>
        <end position="297"/>
    </location>
</feature>
<feature type="compositionally biased region" description="Basic and acidic residues" evidence="1">
    <location>
        <begin position="439"/>
        <end position="452"/>
    </location>
</feature>